<dbReference type="SUPFAM" id="SSF55729">
    <property type="entry name" value="Acyl-CoA N-acyltransferases (Nat)"/>
    <property type="match status" value="1"/>
</dbReference>
<dbReference type="Proteomes" id="UP001610335">
    <property type="component" value="Unassembled WGS sequence"/>
</dbReference>
<keyword evidence="3" id="KW-1185">Reference proteome</keyword>
<comment type="caution">
    <text evidence="2">The sequence shown here is derived from an EMBL/GenBank/DDBJ whole genome shotgun (WGS) entry which is preliminary data.</text>
</comment>
<feature type="domain" description="N-acetyltransferase" evidence="1">
    <location>
        <begin position="98"/>
        <end position="262"/>
    </location>
</feature>
<accession>A0ABR4I1I7</accession>
<dbReference type="PANTHER" id="PTHR42791">
    <property type="entry name" value="GNAT FAMILY ACETYLTRANSFERASE"/>
    <property type="match status" value="1"/>
</dbReference>
<dbReference type="InterPro" id="IPR000182">
    <property type="entry name" value="GNAT_dom"/>
</dbReference>
<name>A0ABR4I1I7_9EURO</name>
<gene>
    <name evidence="2" type="ORF">BDW59DRAFT_150627</name>
</gene>
<sequence>MDASNHSGAQPNKPAVRVEPIDNAEDFARFFDITALAFGQQLSDGIWIALNPGWDTSEGRNGGISRLIERYSSTATDRNGDPNTIFLKATVPRPSDDTNNSGATEEDIAGVAFWVQASMVDGYGDKPVTDLCEAMDLEALYPGNPAEQKYARQLDQSLHKRRIEVVNEIASTSSPAVMVLDLCVVDPAFQRQGIATKLVQWGLGEAKRRGGLEAILEASSMGRHVYRQLGFWQDGDEFEYHVDEEFRDRNRPSNVFMRTGRPAPAS</sequence>
<dbReference type="EMBL" id="JBFXLS010000068">
    <property type="protein sequence ID" value="KAL2820857.1"/>
    <property type="molecule type" value="Genomic_DNA"/>
</dbReference>
<dbReference type="InterPro" id="IPR052523">
    <property type="entry name" value="Trichothecene_AcTrans"/>
</dbReference>
<dbReference type="Pfam" id="PF13673">
    <property type="entry name" value="Acetyltransf_10"/>
    <property type="match status" value="1"/>
</dbReference>
<evidence type="ECO:0000313" key="2">
    <source>
        <dbReference type="EMBL" id="KAL2820857.1"/>
    </source>
</evidence>
<reference evidence="2 3" key="1">
    <citation type="submission" date="2024-07" db="EMBL/GenBank/DDBJ databases">
        <title>Section-level genome sequencing and comparative genomics of Aspergillus sections Usti and Cavernicolus.</title>
        <authorList>
            <consortium name="Lawrence Berkeley National Laboratory"/>
            <person name="Nybo J.L."/>
            <person name="Vesth T.C."/>
            <person name="Theobald S."/>
            <person name="Frisvad J.C."/>
            <person name="Larsen T.O."/>
            <person name="Kjaerboelling I."/>
            <person name="Rothschild-Mancinelli K."/>
            <person name="Lyhne E.K."/>
            <person name="Kogle M.E."/>
            <person name="Barry K."/>
            <person name="Clum A."/>
            <person name="Na H."/>
            <person name="Ledsgaard L."/>
            <person name="Lin J."/>
            <person name="Lipzen A."/>
            <person name="Kuo A."/>
            <person name="Riley R."/>
            <person name="Mondo S."/>
            <person name="LaButti K."/>
            <person name="Haridas S."/>
            <person name="Pangalinan J."/>
            <person name="Salamov A.A."/>
            <person name="Simmons B.A."/>
            <person name="Magnuson J.K."/>
            <person name="Chen J."/>
            <person name="Drula E."/>
            <person name="Henrissat B."/>
            <person name="Wiebenga A."/>
            <person name="Lubbers R.J."/>
            <person name="Gomes A.C."/>
            <person name="Makela M.R."/>
            <person name="Stajich J."/>
            <person name="Grigoriev I.V."/>
            <person name="Mortensen U.H."/>
            <person name="De vries R.P."/>
            <person name="Baker S.E."/>
            <person name="Andersen M.R."/>
        </authorList>
    </citation>
    <scope>NUCLEOTIDE SEQUENCE [LARGE SCALE GENOMIC DNA]</scope>
    <source>
        <strain evidence="2 3">CBS 600.67</strain>
    </source>
</reference>
<dbReference type="PROSITE" id="PS51186">
    <property type="entry name" value="GNAT"/>
    <property type="match status" value="1"/>
</dbReference>
<dbReference type="PANTHER" id="PTHR42791:SF14">
    <property type="entry name" value="N-ACETYLTRANSFERASE DOMAIN-CONTAINING PROTEIN"/>
    <property type="match status" value="1"/>
</dbReference>
<protein>
    <recommendedName>
        <fullName evidence="1">N-acetyltransferase domain-containing protein</fullName>
    </recommendedName>
</protein>
<evidence type="ECO:0000259" key="1">
    <source>
        <dbReference type="PROSITE" id="PS51186"/>
    </source>
</evidence>
<organism evidence="2 3">
    <name type="scientific">Aspergillus cavernicola</name>
    <dbReference type="NCBI Taxonomy" id="176166"/>
    <lineage>
        <taxon>Eukaryota</taxon>
        <taxon>Fungi</taxon>
        <taxon>Dikarya</taxon>
        <taxon>Ascomycota</taxon>
        <taxon>Pezizomycotina</taxon>
        <taxon>Eurotiomycetes</taxon>
        <taxon>Eurotiomycetidae</taxon>
        <taxon>Eurotiales</taxon>
        <taxon>Aspergillaceae</taxon>
        <taxon>Aspergillus</taxon>
        <taxon>Aspergillus subgen. Nidulantes</taxon>
    </lineage>
</organism>
<dbReference type="Gene3D" id="3.40.630.30">
    <property type="match status" value="1"/>
</dbReference>
<evidence type="ECO:0000313" key="3">
    <source>
        <dbReference type="Proteomes" id="UP001610335"/>
    </source>
</evidence>
<proteinExistence type="predicted"/>
<dbReference type="InterPro" id="IPR016181">
    <property type="entry name" value="Acyl_CoA_acyltransferase"/>
</dbReference>
<dbReference type="CDD" id="cd04301">
    <property type="entry name" value="NAT_SF"/>
    <property type="match status" value="1"/>
</dbReference>